<keyword evidence="9" id="KW-1133">Transmembrane helix</keyword>
<keyword evidence="6" id="KW-0479">Metal-binding</keyword>
<evidence type="ECO:0000256" key="7">
    <source>
        <dbReference type="ARBA" id="ARBA00022824"/>
    </source>
</evidence>
<evidence type="ECO:0000256" key="12">
    <source>
        <dbReference type="ARBA" id="ARBA00023157"/>
    </source>
</evidence>
<dbReference type="EMBL" id="UGPL01000006">
    <property type="protein sequence ID" value="STY66001.1"/>
    <property type="molecule type" value="Genomic_DNA"/>
</dbReference>
<evidence type="ECO:0000256" key="5">
    <source>
        <dbReference type="ARBA" id="ARBA00022692"/>
    </source>
</evidence>
<keyword evidence="7" id="KW-0256">Endoplasmic reticulum</keyword>
<dbReference type="InterPro" id="IPR043538">
    <property type="entry name" value="XYLT"/>
</dbReference>
<dbReference type="GO" id="GO:0046872">
    <property type="term" value="F:metal ion binding"/>
    <property type="evidence" value="ECO:0007669"/>
    <property type="project" value="UniProtKB-KW"/>
</dbReference>
<keyword evidence="12" id="KW-1015">Disulfide bond</keyword>
<evidence type="ECO:0000256" key="9">
    <source>
        <dbReference type="ARBA" id="ARBA00022989"/>
    </source>
</evidence>
<evidence type="ECO:0000256" key="14">
    <source>
        <dbReference type="ARBA" id="ARBA00042865"/>
    </source>
</evidence>
<evidence type="ECO:0000256" key="8">
    <source>
        <dbReference type="ARBA" id="ARBA00022968"/>
    </source>
</evidence>
<evidence type="ECO:0000256" key="1">
    <source>
        <dbReference type="ARBA" id="ARBA00004323"/>
    </source>
</evidence>
<evidence type="ECO:0000256" key="2">
    <source>
        <dbReference type="ARBA" id="ARBA00004648"/>
    </source>
</evidence>
<keyword evidence="11" id="KW-0472">Membrane</keyword>
<dbReference type="Pfam" id="PF02485">
    <property type="entry name" value="Branch"/>
    <property type="match status" value="1"/>
</dbReference>
<name>A0A378NC18_MANHA</name>
<dbReference type="PANTHER" id="PTHR46025:SF3">
    <property type="entry name" value="XYLOSYLTRANSFERASE OXT"/>
    <property type="match status" value="1"/>
</dbReference>
<evidence type="ECO:0000256" key="11">
    <source>
        <dbReference type="ARBA" id="ARBA00023136"/>
    </source>
</evidence>
<evidence type="ECO:0000256" key="3">
    <source>
        <dbReference type="ARBA" id="ARBA00022676"/>
    </source>
</evidence>
<evidence type="ECO:0000313" key="15">
    <source>
        <dbReference type="EMBL" id="STY66001.1"/>
    </source>
</evidence>
<dbReference type="AlphaFoldDB" id="A0A378NC18"/>
<dbReference type="InterPro" id="IPR003406">
    <property type="entry name" value="Glyco_trans_14"/>
</dbReference>
<dbReference type="GO" id="GO:0016020">
    <property type="term" value="C:membrane"/>
    <property type="evidence" value="ECO:0007669"/>
    <property type="project" value="InterPro"/>
</dbReference>
<keyword evidence="10" id="KW-0333">Golgi apparatus</keyword>
<keyword evidence="5" id="KW-0812">Transmembrane</keyword>
<dbReference type="GO" id="GO:0015012">
    <property type="term" value="P:heparan sulfate proteoglycan biosynthetic process"/>
    <property type="evidence" value="ECO:0007669"/>
    <property type="project" value="TreeGrafter"/>
</dbReference>
<dbReference type="PANTHER" id="PTHR46025">
    <property type="entry name" value="XYLOSYLTRANSFERASE OXT"/>
    <property type="match status" value="1"/>
</dbReference>
<evidence type="ECO:0000256" key="10">
    <source>
        <dbReference type="ARBA" id="ARBA00023034"/>
    </source>
</evidence>
<dbReference type="GO" id="GO:0050650">
    <property type="term" value="P:chondroitin sulfate proteoglycan biosynthetic process"/>
    <property type="evidence" value="ECO:0007669"/>
    <property type="project" value="TreeGrafter"/>
</dbReference>
<comment type="subcellular location">
    <subcellularLocation>
        <location evidence="2">Endoplasmic reticulum membrane</location>
        <topology evidence="2">Single-pass type II membrane protein</topology>
    </subcellularLocation>
    <subcellularLocation>
        <location evidence="1">Golgi apparatus membrane</location>
        <topology evidence="1">Single-pass type II membrane protein</topology>
    </subcellularLocation>
</comment>
<accession>A0A378NC18</accession>
<reference evidence="15 16" key="1">
    <citation type="submission" date="2018-06" db="EMBL/GenBank/DDBJ databases">
        <authorList>
            <consortium name="Pathogen Informatics"/>
            <person name="Doyle S."/>
        </authorList>
    </citation>
    <scope>NUCLEOTIDE SEQUENCE [LARGE SCALE GENOMIC DNA]</scope>
    <source>
        <strain evidence="15 16">NCTC9380</strain>
    </source>
</reference>
<gene>
    <name evidence="15" type="ORF">NCTC9380_01281</name>
</gene>
<evidence type="ECO:0000256" key="13">
    <source>
        <dbReference type="ARBA" id="ARBA00023180"/>
    </source>
</evidence>
<sequence>MVNFTDRISVNWGDYSQIQVEMLLFKKAHRNSSYAYYHLLSGVDLPLVSQDTIHQFFDKHQGKEFLTIVSKESFERNKIYDRVRIHYWAPHISERTFSNKLIGKFFQKFIRSSELYMKRICSADKFKTFGTALGYASQWVSITDELVTILLDEELWIRDVFSHSLFCDELFIPTIINKYGWESRIYYSKGMVNDPEEFQGNLRYINWWDGSPYTWTDSSEDFSSLEKAINRGHFFARKFDIQTYPAMIDFIKARTQFS</sequence>
<evidence type="ECO:0000313" key="16">
    <source>
        <dbReference type="Proteomes" id="UP000254031"/>
    </source>
</evidence>
<evidence type="ECO:0000256" key="6">
    <source>
        <dbReference type="ARBA" id="ARBA00022723"/>
    </source>
</evidence>
<keyword evidence="3" id="KW-0328">Glycosyltransferase</keyword>
<evidence type="ECO:0000256" key="4">
    <source>
        <dbReference type="ARBA" id="ARBA00022679"/>
    </source>
</evidence>
<protein>
    <recommendedName>
        <fullName evidence="14">Peptide O-xylosyltransferase</fullName>
    </recommendedName>
</protein>
<organism evidence="15 16">
    <name type="scientific">Mannheimia haemolytica</name>
    <name type="common">Pasteurella haemolytica</name>
    <dbReference type="NCBI Taxonomy" id="75985"/>
    <lineage>
        <taxon>Bacteria</taxon>
        <taxon>Pseudomonadati</taxon>
        <taxon>Pseudomonadota</taxon>
        <taxon>Gammaproteobacteria</taxon>
        <taxon>Pasteurellales</taxon>
        <taxon>Pasteurellaceae</taxon>
        <taxon>Mannheimia</taxon>
    </lineage>
</organism>
<keyword evidence="13" id="KW-0325">Glycoprotein</keyword>
<dbReference type="GO" id="GO:0030158">
    <property type="term" value="F:protein xylosyltransferase activity"/>
    <property type="evidence" value="ECO:0007669"/>
    <property type="project" value="InterPro"/>
</dbReference>
<dbReference type="Proteomes" id="UP000254031">
    <property type="component" value="Unassembled WGS sequence"/>
</dbReference>
<proteinExistence type="predicted"/>
<keyword evidence="4" id="KW-0808">Transferase</keyword>
<keyword evidence="8" id="KW-0735">Signal-anchor</keyword>